<feature type="region of interest" description="Disordered" evidence="1">
    <location>
        <begin position="46"/>
        <end position="71"/>
    </location>
</feature>
<accession>A0A5C7HBW9</accession>
<evidence type="ECO:0000313" key="3">
    <source>
        <dbReference type="Proteomes" id="UP000323000"/>
    </source>
</evidence>
<evidence type="ECO:0000313" key="2">
    <source>
        <dbReference type="EMBL" id="TXG53982.1"/>
    </source>
</evidence>
<sequence>MTKTAANRPKATDPHTENLLKTAPFVNAVGTGAAAGGREIVDGALLGESGVDGSGGELTEESGDGAEGFGAGVGGGGGGGVLVGDGAVADMGGFETGAETGGFLNGGDRVGEGDGEDVGDCAVAETTRNSMKVKRAMVEFAILVMETPTVPITRDPVTENLLKAAAALISGVGGLDGGKEMKAGDGAGEGTVCRGGGDVRGGPAIAGDGAEDGAMKIGADCDIVIVQLETNTNVITKQNTLIE</sequence>
<dbReference type="AlphaFoldDB" id="A0A5C7HBW9"/>
<dbReference type="OrthoDB" id="10550155at2759"/>
<keyword evidence="3" id="KW-1185">Reference proteome</keyword>
<gene>
    <name evidence="2" type="ORF">EZV62_019238</name>
</gene>
<dbReference type="Proteomes" id="UP000323000">
    <property type="component" value="Chromosome 9"/>
</dbReference>
<name>A0A5C7HBW9_9ROSI</name>
<protein>
    <submittedName>
        <fullName evidence="2">Uncharacterized protein</fullName>
    </submittedName>
</protein>
<proteinExistence type="predicted"/>
<dbReference type="EMBL" id="VAHF01000009">
    <property type="protein sequence ID" value="TXG53982.1"/>
    <property type="molecule type" value="Genomic_DNA"/>
</dbReference>
<evidence type="ECO:0000256" key="1">
    <source>
        <dbReference type="SAM" id="MobiDB-lite"/>
    </source>
</evidence>
<reference evidence="3" key="1">
    <citation type="journal article" date="2019" name="Gigascience">
        <title>De novo genome assembly of the endangered Acer yangbiense, a plant species with extremely small populations endemic to Yunnan Province, China.</title>
        <authorList>
            <person name="Yang J."/>
            <person name="Wariss H.M."/>
            <person name="Tao L."/>
            <person name="Zhang R."/>
            <person name="Yun Q."/>
            <person name="Hollingsworth P."/>
            <person name="Dao Z."/>
            <person name="Luo G."/>
            <person name="Guo H."/>
            <person name="Ma Y."/>
            <person name="Sun W."/>
        </authorList>
    </citation>
    <scope>NUCLEOTIDE SEQUENCE [LARGE SCALE GENOMIC DNA]</scope>
    <source>
        <strain evidence="3">cv. Malutang</strain>
    </source>
</reference>
<comment type="caution">
    <text evidence="2">The sequence shown here is derived from an EMBL/GenBank/DDBJ whole genome shotgun (WGS) entry which is preliminary data.</text>
</comment>
<organism evidence="2 3">
    <name type="scientific">Acer yangbiense</name>
    <dbReference type="NCBI Taxonomy" id="1000413"/>
    <lineage>
        <taxon>Eukaryota</taxon>
        <taxon>Viridiplantae</taxon>
        <taxon>Streptophyta</taxon>
        <taxon>Embryophyta</taxon>
        <taxon>Tracheophyta</taxon>
        <taxon>Spermatophyta</taxon>
        <taxon>Magnoliopsida</taxon>
        <taxon>eudicotyledons</taxon>
        <taxon>Gunneridae</taxon>
        <taxon>Pentapetalae</taxon>
        <taxon>rosids</taxon>
        <taxon>malvids</taxon>
        <taxon>Sapindales</taxon>
        <taxon>Sapindaceae</taxon>
        <taxon>Hippocastanoideae</taxon>
        <taxon>Acereae</taxon>
        <taxon>Acer</taxon>
    </lineage>
</organism>